<evidence type="ECO:0000313" key="3">
    <source>
        <dbReference type="EMBL" id="GGG27706.1"/>
    </source>
</evidence>
<feature type="transmembrane region" description="Helical" evidence="1">
    <location>
        <begin position="92"/>
        <end position="111"/>
    </location>
</feature>
<sequence length="284" mass="32566">MNSNIDGWQRVLLLIIPYFFIVGIFQFTGAMISGVDYTAASYTKTSYQQLIISCFNLLGHFVLLWIFVKYVDRERIIDLGFQLKNRLKDFHFGFLLGFGIILMGFLFLWGFDEINITGVNFDLTELFISIAVFAIVAIVEEALFRGYILRNLMLSMNKYLALVISAVIFAIMHGANPNISAFAIFQLFLAGGFLGLSYIYTKNLWFPIALHFSWNLVQTLIGFNVSGQDFYSIIELRINEANIWNGGNFGFETSVLSTVAQIIFIIWIYFYFRKESFEGNQLAE</sequence>
<name>A0ABQ1WEN5_9FLAO</name>
<dbReference type="RefSeq" id="WP_011707943.1">
    <property type="nucleotide sequence ID" value="NZ_BMIX01000002.1"/>
</dbReference>
<dbReference type="InterPro" id="IPR003675">
    <property type="entry name" value="Rce1/LyrA-like_dom"/>
</dbReference>
<feature type="transmembrane region" description="Helical" evidence="1">
    <location>
        <begin position="12"/>
        <end position="35"/>
    </location>
</feature>
<feature type="transmembrane region" description="Helical" evidence="1">
    <location>
        <begin position="156"/>
        <end position="175"/>
    </location>
</feature>
<keyword evidence="1" id="KW-0472">Membrane</keyword>
<dbReference type="Pfam" id="PF02517">
    <property type="entry name" value="Rce1-like"/>
    <property type="match status" value="1"/>
</dbReference>
<comment type="caution">
    <text evidence="3">The sequence shown here is derived from an EMBL/GenBank/DDBJ whole genome shotgun (WGS) entry which is preliminary data.</text>
</comment>
<reference evidence="4" key="1">
    <citation type="journal article" date="2019" name="Int. J. Syst. Evol. Microbiol.">
        <title>The Global Catalogue of Microorganisms (GCM) 10K type strain sequencing project: providing services to taxonomists for standard genome sequencing and annotation.</title>
        <authorList>
            <consortium name="The Broad Institute Genomics Platform"/>
            <consortium name="The Broad Institute Genome Sequencing Center for Infectious Disease"/>
            <person name="Wu L."/>
            <person name="Ma J."/>
        </authorList>
    </citation>
    <scope>NUCLEOTIDE SEQUENCE [LARGE SCALE GENOMIC DNA]</scope>
    <source>
        <strain evidence="4">CGMCC 1.15422</strain>
    </source>
</reference>
<gene>
    <name evidence="3" type="ORF">GCM10011532_08870</name>
</gene>
<evidence type="ECO:0000313" key="4">
    <source>
        <dbReference type="Proteomes" id="UP000605733"/>
    </source>
</evidence>
<dbReference type="PANTHER" id="PTHR39430">
    <property type="entry name" value="MEMBRANE-ASSOCIATED PROTEASE-RELATED"/>
    <property type="match status" value="1"/>
</dbReference>
<feature type="transmembrane region" description="Helical" evidence="1">
    <location>
        <begin position="181"/>
        <end position="200"/>
    </location>
</feature>
<feature type="transmembrane region" description="Helical" evidence="1">
    <location>
        <begin position="47"/>
        <end position="71"/>
    </location>
</feature>
<dbReference type="GO" id="GO:0006508">
    <property type="term" value="P:proteolysis"/>
    <property type="evidence" value="ECO:0007669"/>
    <property type="project" value="UniProtKB-KW"/>
</dbReference>
<dbReference type="Proteomes" id="UP000605733">
    <property type="component" value="Unassembled WGS sequence"/>
</dbReference>
<evidence type="ECO:0000256" key="1">
    <source>
        <dbReference type="SAM" id="Phobius"/>
    </source>
</evidence>
<keyword evidence="4" id="KW-1185">Reference proteome</keyword>
<protein>
    <submittedName>
        <fullName evidence="3">Protease</fullName>
    </submittedName>
</protein>
<dbReference type="GO" id="GO:0008233">
    <property type="term" value="F:peptidase activity"/>
    <property type="evidence" value="ECO:0007669"/>
    <property type="project" value="UniProtKB-KW"/>
</dbReference>
<proteinExistence type="predicted"/>
<keyword evidence="1" id="KW-1133">Transmembrane helix</keyword>
<dbReference type="PANTHER" id="PTHR39430:SF1">
    <property type="entry name" value="PROTEASE"/>
    <property type="match status" value="1"/>
</dbReference>
<feature type="transmembrane region" description="Helical" evidence="1">
    <location>
        <begin position="123"/>
        <end position="144"/>
    </location>
</feature>
<feature type="domain" description="CAAX prenyl protease 2/Lysostaphin resistance protein A-like" evidence="2">
    <location>
        <begin position="125"/>
        <end position="217"/>
    </location>
</feature>
<keyword evidence="3" id="KW-0378">Hydrolase</keyword>
<evidence type="ECO:0000259" key="2">
    <source>
        <dbReference type="Pfam" id="PF02517"/>
    </source>
</evidence>
<accession>A0ABQ1WEN5</accession>
<keyword evidence="3" id="KW-0645">Protease</keyword>
<organism evidence="3 4">
    <name type="scientific">Christiangramia forsetii</name>
    <dbReference type="NCBI Taxonomy" id="411153"/>
    <lineage>
        <taxon>Bacteria</taxon>
        <taxon>Pseudomonadati</taxon>
        <taxon>Bacteroidota</taxon>
        <taxon>Flavobacteriia</taxon>
        <taxon>Flavobacteriales</taxon>
        <taxon>Flavobacteriaceae</taxon>
        <taxon>Christiangramia</taxon>
    </lineage>
</organism>
<feature type="transmembrane region" description="Helical" evidence="1">
    <location>
        <begin position="254"/>
        <end position="272"/>
    </location>
</feature>
<dbReference type="EMBL" id="BMIX01000002">
    <property type="protein sequence ID" value="GGG27706.1"/>
    <property type="molecule type" value="Genomic_DNA"/>
</dbReference>
<keyword evidence="1" id="KW-0812">Transmembrane</keyword>
<feature type="transmembrane region" description="Helical" evidence="1">
    <location>
        <begin position="212"/>
        <end position="234"/>
    </location>
</feature>